<evidence type="ECO:0000256" key="1">
    <source>
        <dbReference type="SAM" id="MobiDB-lite"/>
    </source>
</evidence>
<feature type="region of interest" description="Disordered" evidence="1">
    <location>
        <begin position="1"/>
        <end position="83"/>
    </location>
</feature>
<proteinExistence type="predicted"/>
<organism evidence="2 3">
    <name type="scientific">Streptomyces laurentii</name>
    <dbReference type="NCBI Taxonomy" id="39478"/>
    <lineage>
        <taxon>Bacteria</taxon>
        <taxon>Bacillati</taxon>
        <taxon>Actinomycetota</taxon>
        <taxon>Actinomycetes</taxon>
        <taxon>Kitasatosporales</taxon>
        <taxon>Streptomycetaceae</taxon>
        <taxon>Streptomyces</taxon>
    </lineage>
</organism>
<feature type="compositionally biased region" description="Basic and acidic residues" evidence="1">
    <location>
        <begin position="14"/>
        <end position="43"/>
    </location>
</feature>
<evidence type="ECO:0000313" key="3">
    <source>
        <dbReference type="Proteomes" id="UP000217676"/>
    </source>
</evidence>
<protein>
    <submittedName>
        <fullName evidence="2">Chromosome 21 SCAF14577, whole genome shotgun sequence</fullName>
    </submittedName>
</protein>
<gene>
    <name evidence="2" type="ORF">SLA_2597</name>
</gene>
<dbReference type="AlphaFoldDB" id="A0A160NZX2"/>
<sequence>MSAVAALVTAKVAPGREEREERDVRDVREGGAEAPADGREDRGAGAGRGSPERRRYARGAAGSPVRASVSAGACGGMAGPRLP</sequence>
<dbReference type="EMBL" id="AP017424">
    <property type="protein sequence ID" value="BAU83520.1"/>
    <property type="molecule type" value="Genomic_DNA"/>
</dbReference>
<dbReference type="KEGG" id="slau:SLA_2597"/>
<evidence type="ECO:0000313" key="2">
    <source>
        <dbReference type="EMBL" id="BAU83520.1"/>
    </source>
</evidence>
<name>A0A160NZX2_STRLU</name>
<dbReference type="Proteomes" id="UP000217676">
    <property type="component" value="Chromosome"/>
</dbReference>
<accession>A0A160NZX2</accession>
<reference evidence="2 3" key="1">
    <citation type="journal article" date="2016" name="Genome Announc.">
        <title>Complete Genome Sequence of Thiostrepton-Producing Streptomyces laurentii ATCC 31255.</title>
        <authorList>
            <person name="Doi K."/>
            <person name="Fujino Y."/>
            <person name="Nagayoshi Y."/>
            <person name="Ohshima T."/>
            <person name="Ogata S."/>
        </authorList>
    </citation>
    <scope>NUCLEOTIDE SEQUENCE [LARGE SCALE GENOMIC DNA]</scope>
    <source>
        <strain evidence="2 3">ATCC 31255</strain>
    </source>
</reference>
<feature type="compositionally biased region" description="Gly residues" evidence="1">
    <location>
        <begin position="73"/>
        <end position="83"/>
    </location>
</feature>
<keyword evidence="3" id="KW-1185">Reference proteome</keyword>